<accession>E9G0G3</accession>
<protein>
    <recommendedName>
        <fullName evidence="12">Peptidase C1A papain C-terminal domain-containing protein</fullName>
    </recommendedName>
</protein>
<dbReference type="GO" id="GO:0005764">
    <property type="term" value="C:lysosome"/>
    <property type="evidence" value="ECO:0000318"/>
    <property type="project" value="GO_Central"/>
</dbReference>
<dbReference type="InterPro" id="IPR000668">
    <property type="entry name" value="Peptidase_C1A_C"/>
</dbReference>
<feature type="domain" description="Peptidase C1A papain C-terminal" evidence="8">
    <location>
        <begin position="109"/>
        <end position="324"/>
    </location>
</feature>
<dbReference type="InterPro" id="IPR013128">
    <property type="entry name" value="Peptidase_C1A"/>
</dbReference>
<dbReference type="AlphaFoldDB" id="E9G0G3"/>
<keyword evidence="7" id="KW-0732">Signal</keyword>
<dbReference type="FunCoup" id="E9G0G3">
    <property type="interactions" value="106"/>
</dbReference>
<dbReference type="PANTHER" id="PTHR12411">
    <property type="entry name" value="CYSTEINE PROTEASE FAMILY C1-RELATED"/>
    <property type="match status" value="1"/>
</dbReference>
<dbReference type="Pfam" id="PF08246">
    <property type="entry name" value="Inhibitor_I29"/>
    <property type="match status" value="1"/>
</dbReference>
<name>E9G0G3_DAPPU</name>
<evidence type="ECO:0008006" key="12">
    <source>
        <dbReference type="Google" id="ProtNLM"/>
    </source>
</evidence>
<dbReference type="Pfam" id="PF00112">
    <property type="entry name" value="Peptidase_C1"/>
    <property type="match status" value="1"/>
</dbReference>
<evidence type="ECO:0000256" key="7">
    <source>
        <dbReference type="SAM" id="SignalP"/>
    </source>
</evidence>
<dbReference type="InterPro" id="IPR013201">
    <property type="entry name" value="Prot_inhib_I29"/>
</dbReference>
<dbReference type="SMART" id="SM00848">
    <property type="entry name" value="Inhibitor_I29"/>
    <property type="match status" value="1"/>
</dbReference>
<dbReference type="PRINTS" id="PR00705">
    <property type="entry name" value="PAPAIN"/>
</dbReference>
<dbReference type="InterPro" id="IPR039417">
    <property type="entry name" value="Peptidase_C1A_papain-like"/>
</dbReference>
<keyword evidence="2" id="KW-0645">Protease</keyword>
<organism evidence="10 11">
    <name type="scientific">Daphnia pulex</name>
    <name type="common">Water flea</name>
    <dbReference type="NCBI Taxonomy" id="6669"/>
    <lineage>
        <taxon>Eukaryota</taxon>
        <taxon>Metazoa</taxon>
        <taxon>Ecdysozoa</taxon>
        <taxon>Arthropoda</taxon>
        <taxon>Crustacea</taxon>
        <taxon>Branchiopoda</taxon>
        <taxon>Diplostraca</taxon>
        <taxon>Cladocera</taxon>
        <taxon>Anomopoda</taxon>
        <taxon>Daphniidae</taxon>
        <taxon>Daphnia</taxon>
    </lineage>
</organism>
<dbReference type="CDD" id="cd02248">
    <property type="entry name" value="Peptidase_C1A"/>
    <property type="match status" value="1"/>
</dbReference>
<keyword evidence="4" id="KW-0788">Thiol protease</keyword>
<reference evidence="10 11" key="1">
    <citation type="journal article" date="2011" name="Science">
        <title>The ecoresponsive genome of Daphnia pulex.</title>
        <authorList>
            <person name="Colbourne J.K."/>
            <person name="Pfrender M.E."/>
            <person name="Gilbert D."/>
            <person name="Thomas W.K."/>
            <person name="Tucker A."/>
            <person name="Oakley T.H."/>
            <person name="Tokishita S."/>
            <person name="Aerts A."/>
            <person name="Arnold G.J."/>
            <person name="Basu M.K."/>
            <person name="Bauer D.J."/>
            <person name="Caceres C.E."/>
            <person name="Carmel L."/>
            <person name="Casola C."/>
            <person name="Choi J.H."/>
            <person name="Detter J.C."/>
            <person name="Dong Q."/>
            <person name="Dusheyko S."/>
            <person name="Eads B.D."/>
            <person name="Frohlich T."/>
            <person name="Geiler-Samerotte K.A."/>
            <person name="Gerlach D."/>
            <person name="Hatcher P."/>
            <person name="Jogdeo S."/>
            <person name="Krijgsveld J."/>
            <person name="Kriventseva E.V."/>
            <person name="Kultz D."/>
            <person name="Laforsch C."/>
            <person name="Lindquist E."/>
            <person name="Lopez J."/>
            <person name="Manak J.R."/>
            <person name="Muller J."/>
            <person name="Pangilinan J."/>
            <person name="Patwardhan R.P."/>
            <person name="Pitluck S."/>
            <person name="Pritham E.J."/>
            <person name="Rechtsteiner A."/>
            <person name="Rho M."/>
            <person name="Rogozin I.B."/>
            <person name="Sakarya O."/>
            <person name="Salamov A."/>
            <person name="Schaack S."/>
            <person name="Shapiro H."/>
            <person name="Shiga Y."/>
            <person name="Skalitzky C."/>
            <person name="Smith Z."/>
            <person name="Souvorov A."/>
            <person name="Sung W."/>
            <person name="Tang Z."/>
            <person name="Tsuchiya D."/>
            <person name="Tu H."/>
            <person name="Vos H."/>
            <person name="Wang M."/>
            <person name="Wolf Y.I."/>
            <person name="Yamagata H."/>
            <person name="Yamada T."/>
            <person name="Ye Y."/>
            <person name="Shaw J.R."/>
            <person name="Andrews J."/>
            <person name="Crease T.J."/>
            <person name="Tang H."/>
            <person name="Lucas S.M."/>
            <person name="Robertson H.M."/>
            <person name="Bork P."/>
            <person name="Koonin E.V."/>
            <person name="Zdobnov E.M."/>
            <person name="Grigoriev I.V."/>
            <person name="Lynch M."/>
            <person name="Boore J.L."/>
        </authorList>
    </citation>
    <scope>NUCLEOTIDE SEQUENCE [LARGE SCALE GENOMIC DNA]</scope>
</reference>
<dbReference type="GO" id="GO:0005615">
    <property type="term" value="C:extracellular space"/>
    <property type="evidence" value="ECO:0000318"/>
    <property type="project" value="GO_Central"/>
</dbReference>
<dbReference type="Proteomes" id="UP000000305">
    <property type="component" value="Unassembled WGS sequence"/>
</dbReference>
<dbReference type="EMBL" id="GL732528">
    <property type="protein sequence ID" value="EFX87410.1"/>
    <property type="molecule type" value="Genomic_DNA"/>
</dbReference>
<evidence type="ECO:0000256" key="5">
    <source>
        <dbReference type="ARBA" id="ARBA00023145"/>
    </source>
</evidence>
<evidence type="ECO:0000256" key="4">
    <source>
        <dbReference type="ARBA" id="ARBA00022807"/>
    </source>
</evidence>
<keyword evidence="5" id="KW-0865">Zymogen</keyword>
<dbReference type="PROSITE" id="PS00640">
    <property type="entry name" value="THIOL_PROTEASE_ASN"/>
    <property type="match status" value="1"/>
</dbReference>
<keyword evidence="6" id="KW-1015">Disulfide bond</keyword>
<evidence type="ECO:0000256" key="1">
    <source>
        <dbReference type="ARBA" id="ARBA00008455"/>
    </source>
</evidence>
<dbReference type="OrthoDB" id="6345677at2759"/>
<evidence type="ECO:0000259" key="8">
    <source>
        <dbReference type="SMART" id="SM00645"/>
    </source>
</evidence>
<proteinExistence type="inferred from homology"/>
<dbReference type="GO" id="GO:0004197">
    <property type="term" value="F:cysteine-type endopeptidase activity"/>
    <property type="evidence" value="ECO:0000318"/>
    <property type="project" value="GO_Central"/>
</dbReference>
<dbReference type="FunFam" id="3.90.70.10:FF:000332">
    <property type="entry name" value="Cathepsin L1"/>
    <property type="match status" value="1"/>
</dbReference>
<evidence type="ECO:0000256" key="3">
    <source>
        <dbReference type="ARBA" id="ARBA00022801"/>
    </source>
</evidence>
<dbReference type="InterPro" id="IPR000169">
    <property type="entry name" value="Pept_cys_AS"/>
</dbReference>
<comment type="similarity">
    <text evidence="1">Belongs to the peptidase C1 family.</text>
</comment>
<feature type="chain" id="PRO_5018705697" description="Peptidase C1A papain C-terminal domain-containing protein" evidence="7">
    <location>
        <begin position="18"/>
        <end position="327"/>
    </location>
</feature>
<dbReference type="InterPro" id="IPR038765">
    <property type="entry name" value="Papain-like_cys_pep_sf"/>
</dbReference>
<dbReference type="PROSITE" id="PS00139">
    <property type="entry name" value="THIOL_PROTEASE_CYS"/>
    <property type="match status" value="1"/>
</dbReference>
<dbReference type="SUPFAM" id="SSF54001">
    <property type="entry name" value="Cysteine proteinases"/>
    <property type="match status" value="1"/>
</dbReference>
<evidence type="ECO:0000256" key="2">
    <source>
        <dbReference type="ARBA" id="ARBA00022670"/>
    </source>
</evidence>
<dbReference type="InterPro" id="IPR025661">
    <property type="entry name" value="Pept_asp_AS"/>
</dbReference>
<keyword evidence="11" id="KW-1185">Reference proteome</keyword>
<evidence type="ECO:0000313" key="10">
    <source>
        <dbReference type="EMBL" id="EFX87410.1"/>
    </source>
</evidence>
<dbReference type="PROSITE" id="PS00639">
    <property type="entry name" value="THIOL_PROTEASE_HIS"/>
    <property type="match status" value="1"/>
</dbReference>
<evidence type="ECO:0000313" key="11">
    <source>
        <dbReference type="Proteomes" id="UP000000305"/>
    </source>
</evidence>
<feature type="signal peptide" evidence="7">
    <location>
        <begin position="1"/>
        <end position="17"/>
    </location>
</feature>
<evidence type="ECO:0000259" key="9">
    <source>
        <dbReference type="SMART" id="SM00848"/>
    </source>
</evidence>
<dbReference type="KEGG" id="dpx:DAPPUDRAFT_312319"/>
<dbReference type="InParanoid" id="E9G0G3"/>
<dbReference type="Gene3D" id="3.90.70.10">
    <property type="entry name" value="Cysteine proteinases"/>
    <property type="match status" value="1"/>
</dbReference>
<feature type="domain" description="Cathepsin propeptide inhibitor" evidence="9">
    <location>
        <begin position="25"/>
        <end position="80"/>
    </location>
</feature>
<dbReference type="GO" id="GO:0051603">
    <property type="term" value="P:proteolysis involved in protein catabolic process"/>
    <property type="evidence" value="ECO:0000318"/>
    <property type="project" value="GO_Central"/>
</dbReference>
<dbReference type="InterPro" id="IPR025660">
    <property type="entry name" value="Pept_his_AS"/>
</dbReference>
<gene>
    <name evidence="10" type="ORF">DAPPUDRAFT_312319</name>
</gene>
<dbReference type="SMART" id="SM00645">
    <property type="entry name" value="Pept_C1"/>
    <property type="match status" value="1"/>
</dbReference>
<sequence length="327" mass="36273">MKLFSLYFSVYATAVCGQSVYEADWKSYKMKHNKIYSKGEDDVRNAIFLARDKQLKLHNSQGHSYQLEHNKFSDLSHEELTRYLGLNASLAPSARFLQSFNVQFENRALPTSLYYHNDTCMPPVKDQGGCGSCWAFAAVAPLEFAQCKNKTKSVVLLSEQQLVDCVQIAGSCTGGWYTDAWDYLIAAKGSAKQSFYPYTGVQGTCKYCPGCACMIGAKVFTYGYVPSNNATAMQIALQKYGPLAVAIAAVNPFFSYSSGVYTDTTCDKADLNHGVVVVGWGILSRVKYWIVRNSWGPGWGLKGYILIQRGVNKCKMELYPAYVVPAS</sequence>
<keyword evidence="3" id="KW-0378">Hydrolase</keyword>
<dbReference type="HOGENOM" id="CLU_012184_1_2_1"/>
<dbReference type="OMA" id="DEMIPSW"/>
<dbReference type="eggNOG" id="KOG1543">
    <property type="taxonomic scope" value="Eukaryota"/>
</dbReference>
<dbReference type="PhylomeDB" id="E9G0G3"/>
<evidence type="ECO:0000256" key="6">
    <source>
        <dbReference type="ARBA" id="ARBA00023157"/>
    </source>
</evidence>